<comment type="caution">
    <text evidence="2">The sequence shown here is derived from an EMBL/GenBank/DDBJ whole genome shotgun (WGS) entry which is preliminary data.</text>
</comment>
<evidence type="ECO:0000313" key="3">
    <source>
        <dbReference type="Proteomes" id="UP000664940"/>
    </source>
</evidence>
<evidence type="ECO:0000256" key="1">
    <source>
        <dbReference type="SAM" id="MobiDB-lite"/>
    </source>
</evidence>
<name>A0A834DLC7_9CHIR</name>
<gene>
    <name evidence="2" type="ORF">HJG60_008693</name>
</gene>
<feature type="compositionally biased region" description="Basic and acidic residues" evidence="1">
    <location>
        <begin position="100"/>
        <end position="115"/>
    </location>
</feature>
<dbReference type="AlphaFoldDB" id="A0A834DLC7"/>
<protein>
    <submittedName>
        <fullName evidence="2">Uncharacterized protein</fullName>
    </submittedName>
</protein>
<feature type="region of interest" description="Disordered" evidence="1">
    <location>
        <begin position="96"/>
        <end position="131"/>
    </location>
</feature>
<proteinExistence type="predicted"/>
<dbReference type="Proteomes" id="UP000664940">
    <property type="component" value="Unassembled WGS sequence"/>
</dbReference>
<accession>A0A834DLC7</accession>
<evidence type="ECO:0000313" key="2">
    <source>
        <dbReference type="EMBL" id="KAF6084431.1"/>
    </source>
</evidence>
<reference evidence="2 3" key="1">
    <citation type="journal article" date="2020" name="Nature">
        <title>Six reference-quality genomes reveal evolution of bat adaptations.</title>
        <authorList>
            <person name="Jebb D."/>
            <person name="Huang Z."/>
            <person name="Pippel M."/>
            <person name="Hughes G.M."/>
            <person name="Lavrichenko K."/>
            <person name="Devanna P."/>
            <person name="Winkler S."/>
            <person name="Jermiin L.S."/>
            <person name="Skirmuntt E.C."/>
            <person name="Katzourakis A."/>
            <person name="Burkitt-Gray L."/>
            <person name="Ray D.A."/>
            <person name="Sullivan K.A.M."/>
            <person name="Roscito J.G."/>
            <person name="Kirilenko B.M."/>
            <person name="Davalos L.M."/>
            <person name="Corthals A.P."/>
            <person name="Power M.L."/>
            <person name="Jones G."/>
            <person name="Ransome R.D."/>
            <person name="Dechmann D.K.N."/>
            <person name="Locatelli A.G."/>
            <person name="Puechmaille S.J."/>
            <person name="Fedrigo O."/>
            <person name="Jarvis E.D."/>
            <person name="Hiller M."/>
            <person name="Vernes S.C."/>
            <person name="Myers E.W."/>
            <person name="Teeling E.C."/>
        </authorList>
    </citation>
    <scope>NUCLEOTIDE SEQUENCE [LARGE SCALE GENOMIC DNA]</scope>
    <source>
        <strain evidence="2">Bat1K_MPI-CBG_1</strain>
    </source>
</reference>
<sequence length="131" mass="14037">MISKRPLVTRADVIAAQTMTTCRLTCGDHLVLPGKLGEKAESPSRWEGSGRCPAAAGSRCPPQRTPALGCGFGEQTPRLKASGQQCGEFLRQCRGSGLGAERRQAAEGKPDRTTERTSPPSAPRWKNPGHR</sequence>
<feature type="region of interest" description="Disordered" evidence="1">
    <location>
        <begin position="36"/>
        <end position="61"/>
    </location>
</feature>
<organism evidence="2 3">
    <name type="scientific">Phyllostomus discolor</name>
    <name type="common">pale spear-nosed bat</name>
    <dbReference type="NCBI Taxonomy" id="89673"/>
    <lineage>
        <taxon>Eukaryota</taxon>
        <taxon>Metazoa</taxon>
        <taxon>Chordata</taxon>
        <taxon>Craniata</taxon>
        <taxon>Vertebrata</taxon>
        <taxon>Euteleostomi</taxon>
        <taxon>Mammalia</taxon>
        <taxon>Eutheria</taxon>
        <taxon>Laurasiatheria</taxon>
        <taxon>Chiroptera</taxon>
        <taxon>Yangochiroptera</taxon>
        <taxon>Phyllostomidae</taxon>
        <taxon>Phyllostominae</taxon>
        <taxon>Phyllostomus</taxon>
    </lineage>
</organism>
<dbReference type="EMBL" id="JABVXQ010000012">
    <property type="protein sequence ID" value="KAF6084431.1"/>
    <property type="molecule type" value="Genomic_DNA"/>
</dbReference>